<proteinExistence type="predicted"/>
<gene>
    <name evidence="4" type="ORF">OO017_09150</name>
</gene>
<feature type="transmembrane region" description="Helical" evidence="2">
    <location>
        <begin position="6"/>
        <end position="27"/>
    </location>
</feature>
<dbReference type="Proteomes" id="UP001207228">
    <property type="component" value="Unassembled WGS sequence"/>
</dbReference>
<evidence type="ECO:0000256" key="2">
    <source>
        <dbReference type="SAM" id="Phobius"/>
    </source>
</evidence>
<feature type="domain" description="DUF418" evidence="3">
    <location>
        <begin position="1"/>
        <end position="72"/>
    </location>
</feature>
<comment type="caution">
    <text evidence="4">The sequence shown here is derived from an EMBL/GenBank/DDBJ whole genome shotgun (WGS) entry which is preliminary data.</text>
</comment>
<dbReference type="PANTHER" id="PTHR30590:SF2">
    <property type="entry name" value="INNER MEMBRANE PROTEIN"/>
    <property type="match status" value="1"/>
</dbReference>
<protein>
    <submittedName>
        <fullName evidence="4">DUF418 domain-containing protein</fullName>
    </submittedName>
</protein>
<keyword evidence="2" id="KW-1133">Transmembrane helix</keyword>
<evidence type="ECO:0000313" key="5">
    <source>
        <dbReference type="Proteomes" id="UP001207228"/>
    </source>
</evidence>
<keyword evidence="2" id="KW-0812">Transmembrane</keyword>
<evidence type="ECO:0000259" key="3">
    <source>
        <dbReference type="Pfam" id="PF04235"/>
    </source>
</evidence>
<reference evidence="4 5" key="1">
    <citation type="submission" date="2022-11" db="EMBL/GenBank/DDBJ databases">
        <title>The characterization of three novel Bacteroidetes species and genomic analysis of their roles in tidal elemental geochemical cycles.</title>
        <authorList>
            <person name="Ma K.-J."/>
        </authorList>
    </citation>
    <scope>NUCLEOTIDE SEQUENCE [LARGE SCALE GENOMIC DNA]</scope>
    <source>
        <strain evidence="4 5">M82</strain>
    </source>
</reference>
<dbReference type="Pfam" id="PF04235">
    <property type="entry name" value="DUF418"/>
    <property type="match status" value="1"/>
</dbReference>
<accession>A0ABT3RFB6</accession>
<keyword evidence="5" id="KW-1185">Reference proteome</keyword>
<sequence>MGLTNYIMQGVIGSLLFSMWAFGPIFSGWHPTEVFVLGIIIYVAQIILSKFWLTYFLYGPLEWLWRSATYMKRQPFRKTAPLKQMESRKAGKLEQPAFNSKQ</sequence>
<feature type="region of interest" description="Disordered" evidence="1">
    <location>
        <begin position="79"/>
        <end position="102"/>
    </location>
</feature>
<dbReference type="PANTHER" id="PTHR30590">
    <property type="entry name" value="INNER MEMBRANE PROTEIN"/>
    <property type="match status" value="1"/>
</dbReference>
<name>A0ABT3RFB6_9BACT</name>
<evidence type="ECO:0000313" key="4">
    <source>
        <dbReference type="EMBL" id="MCX2740109.1"/>
    </source>
</evidence>
<dbReference type="InterPro" id="IPR007349">
    <property type="entry name" value="DUF418"/>
</dbReference>
<dbReference type="EMBL" id="JAPFQO010000006">
    <property type="protein sequence ID" value="MCX2740109.1"/>
    <property type="molecule type" value="Genomic_DNA"/>
</dbReference>
<dbReference type="RefSeq" id="WP_266052176.1">
    <property type="nucleotide sequence ID" value="NZ_JAPFQO010000006.1"/>
</dbReference>
<keyword evidence="2" id="KW-0472">Membrane</keyword>
<feature type="transmembrane region" description="Helical" evidence="2">
    <location>
        <begin position="34"/>
        <end position="58"/>
    </location>
</feature>
<dbReference type="InterPro" id="IPR052529">
    <property type="entry name" value="Bact_Transport_Assoc"/>
</dbReference>
<organism evidence="4 5">
    <name type="scientific">Pontibacter anaerobius</name>
    <dbReference type="NCBI Taxonomy" id="2993940"/>
    <lineage>
        <taxon>Bacteria</taxon>
        <taxon>Pseudomonadati</taxon>
        <taxon>Bacteroidota</taxon>
        <taxon>Cytophagia</taxon>
        <taxon>Cytophagales</taxon>
        <taxon>Hymenobacteraceae</taxon>
        <taxon>Pontibacter</taxon>
    </lineage>
</organism>
<evidence type="ECO:0000256" key="1">
    <source>
        <dbReference type="SAM" id="MobiDB-lite"/>
    </source>
</evidence>